<evidence type="ECO:0000256" key="4">
    <source>
        <dbReference type="ARBA" id="ARBA00023315"/>
    </source>
</evidence>
<dbReference type="Pfam" id="PF03588">
    <property type="entry name" value="Leu_Phe_trans"/>
    <property type="match status" value="1"/>
</dbReference>
<dbReference type="HAMAP" id="MF_00688">
    <property type="entry name" value="Leu_Phe_trans"/>
    <property type="match status" value="1"/>
</dbReference>
<dbReference type="RefSeq" id="WP_369601862.1">
    <property type="nucleotide sequence ID" value="NZ_CP154858.1"/>
</dbReference>
<evidence type="ECO:0000256" key="8">
    <source>
        <dbReference type="ARBA" id="ARBA00054043"/>
    </source>
</evidence>
<evidence type="ECO:0000256" key="9">
    <source>
        <dbReference type="ARBA" id="ARBA00061535"/>
    </source>
</evidence>
<dbReference type="GO" id="GO:0008914">
    <property type="term" value="F:leucyl-tRNA--protein transferase activity"/>
    <property type="evidence" value="ECO:0007669"/>
    <property type="project" value="UniProtKB-UniRule"/>
</dbReference>
<dbReference type="InterPro" id="IPR042203">
    <property type="entry name" value="Leu/Phe-tRNA_Trfase_C"/>
</dbReference>
<evidence type="ECO:0000256" key="1">
    <source>
        <dbReference type="ARBA" id="ARBA00004496"/>
    </source>
</evidence>
<dbReference type="PANTHER" id="PTHR30098">
    <property type="entry name" value="LEUCYL/PHENYLALANYL-TRNA--PROTEIN TRANSFERASE"/>
    <property type="match status" value="1"/>
</dbReference>
<keyword evidence="4 15" id="KW-0012">Acyltransferase</keyword>
<dbReference type="AlphaFoldDB" id="A0AB39UWZ5"/>
<evidence type="ECO:0000256" key="6">
    <source>
        <dbReference type="ARBA" id="ARBA00050652"/>
    </source>
</evidence>
<dbReference type="InterPro" id="IPR004616">
    <property type="entry name" value="Leu/Phe-tRNA_Trfase"/>
</dbReference>
<dbReference type="KEGG" id="tcd:AAIA72_02425"/>
<accession>A0AB39UWZ5</accession>
<dbReference type="GO" id="GO:0030163">
    <property type="term" value="P:protein catabolic process"/>
    <property type="evidence" value="ECO:0007669"/>
    <property type="project" value="UniProtKB-UniRule"/>
</dbReference>
<organism evidence="16">
    <name type="scientific">Thermohahella caldifontis</name>
    <dbReference type="NCBI Taxonomy" id="3142973"/>
    <lineage>
        <taxon>Bacteria</taxon>
        <taxon>Pseudomonadati</taxon>
        <taxon>Pseudomonadota</taxon>
        <taxon>Gammaproteobacteria</taxon>
        <taxon>Oceanospirillales</taxon>
        <taxon>Hahellaceae</taxon>
        <taxon>Thermohahella</taxon>
    </lineage>
</organism>
<sequence length="252" mass="28424">MSVVWLDDELWFPPPQLALKEPDGLLCAGGDLSIQRLRLAYASGIFPWYEAGQPILWWSPDPRCLIDRDHLHVSRSLRKHLRKNLSHLIITIDQAFDQVIEACAAPRTYSSGTWITPEMIAAYKALHQTGIAHSFELWHGDNLVGGLYGVAIGRAFFGESMFSRQTNASKLVFAWMVLQLTQWEFSLIDCQLPNSHLQSLGAFTIPRAQFLTILEESVALPDQTHWAPTIGLEVILSHEQSENTGLLRHTRA</sequence>
<dbReference type="Gene3D" id="3.40.630.70">
    <property type="entry name" value="Leucyl/phenylalanyl-tRNA-protein transferase, C-terminal domain"/>
    <property type="match status" value="1"/>
</dbReference>
<dbReference type="NCBIfam" id="TIGR00667">
    <property type="entry name" value="aat"/>
    <property type="match status" value="1"/>
</dbReference>
<dbReference type="PANTHER" id="PTHR30098:SF2">
    <property type="entry name" value="LEUCYL_PHENYLALANYL-TRNA--PROTEIN TRANSFERASE"/>
    <property type="match status" value="1"/>
</dbReference>
<keyword evidence="3 15" id="KW-0808">Transferase</keyword>
<dbReference type="InterPro" id="IPR042221">
    <property type="entry name" value="Leu/Phe-tRNA_Trfase_N"/>
</dbReference>
<proteinExistence type="inferred from homology"/>
<dbReference type="FunFam" id="3.30.70.3550:FF:000001">
    <property type="entry name" value="Leucyl/phenylalanyl-tRNA--protein transferase"/>
    <property type="match status" value="1"/>
</dbReference>
<evidence type="ECO:0000256" key="12">
    <source>
        <dbReference type="ARBA" id="ARBA00077136"/>
    </source>
</evidence>
<evidence type="ECO:0000256" key="5">
    <source>
        <dbReference type="ARBA" id="ARBA00050607"/>
    </source>
</evidence>
<comment type="function">
    <text evidence="8 15">Functions in the N-end rule pathway of protein degradation where it conjugates Leu, Phe and, less efficiently, Met from aminoacyl-tRNAs to the N-termini of proteins containing an N-terminal arginine or lysine.</text>
</comment>
<dbReference type="SUPFAM" id="SSF55729">
    <property type="entry name" value="Acyl-CoA N-acyltransferases (Nat)"/>
    <property type="match status" value="1"/>
</dbReference>
<comment type="similarity">
    <text evidence="9 15">Belongs to the L/F-transferase family.</text>
</comment>
<evidence type="ECO:0000256" key="7">
    <source>
        <dbReference type="ARBA" id="ARBA00051538"/>
    </source>
</evidence>
<comment type="subcellular location">
    <subcellularLocation>
        <location evidence="1 15">Cytoplasm</location>
    </subcellularLocation>
</comment>
<dbReference type="InterPro" id="IPR016181">
    <property type="entry name" value="Acyl_CoA_acyltransferase"/>
</dbReference>
<comment type="catalytic activity">
    <reaction evidence="6 15">
        <text>N-terminal L-arginyl-[protein] + L-leucyl-tRNA(Leu) = N-terminal L-leucyl-L-arginyl-[protein] + tRNA(Leu) + H(+)</text>
        <dbReference type="Rhea" id="RHEA:50416"/>
        <dbReference type="Rhea" id="RHEA-COMP:9613"/>
        <dbReference type="Rhea" id="RHEA-COMP:9622"/>
        <dbReference type="Rhea" id="RHEA-COMP:12672"/>
        <dbReference type="Rhea" id="RHEA-COMP:12673"/>
        <dbReference type="ChEBI" id="CHEBI:15378"/>
        <dbReference type="ChEBI" id="CHEBI:64719"/>
        <dbReference type="ChEBI" id="CHEBI:78442"/>
        <dbReference type="ChEBI" id="CHEBI:78494"/>
        <dbReference type="ChEBI" id="CHEBI:133044"/>
        <dbReference type="EC" id="2.3.2.6"/>
    </reaction>
</comment>
<evidence type="ECO:0000256" key="3">
    <source>
        <dbReference type="ARBA" id="ARBA00022679"/>
    </source>
</evidence>
<comment type="catalytic activity">
    <reaction evidence="7 15">
        <text>N-terminal L-lysyl-[protein] + L-leucyl-tRNA(Leu) = N-terminal L-leucyl-L-lysyl-[protein] + tRNA(Leu) + H(+)</text>
        <dbReference type="Rhea" id="RHEA:12340"/>
        <dbReference type="Rhea" id="RHEA-COMP:9613"/>
        <dbReference type="Rhea" id="RHEA-COMP:9622"/>
        <dbReference type="Rhea" id="RHEA-COMP:12670"/>
        <dbReference type="Rhea" id="RHEA-COMP:12671"/>
        <dbReference type="ChEBI" id="CHEBI:15378"/>
        <dbReference type="ChEBI" id="CHEBI:65249"/>
        <dbReference type="ChEBI" id="CHEBI:78442"/>
        <dbReference type="ChEBI" id="CHEBI:78494"/>
        <dbReference type="ChEBI" id="CHEBI:133043"/>
        <dbReference type="EC" id="2.3.2.6"/>
    </reaction>
</comment>
<evidence type="ECO:0000256" key="2">
    <source>
        <dbReference type="ARBA" id="ARBA00022490"/>
    </source>
</evidence>
<dbReference type="EC" id="2.3.2.6" evidence="10 15"/>
<evidence type="ECO:0000256" key="10">
    <source>
        <dbReference type="ARBA" id="ARBA00066767"/>
    </source>
</evidence>
<comment type="catalytic activity">
    <reaction evidence="5 15">
        <text>L-phenylalanyl-tRNA(Phe) + an N-terminal L-alpha-aminoacyl-[protein] = an N-terminal L-phenylalanyl-L-alpha-aminoacyl-[protein] + tRNA(Phe)</text>
        <dbReference type="Rhea" id="RHEA:43632"/>
        <dbReference type="Rhea" id="RHEA-COMP:9668"/>
        <dbReference type="Rhea" id="RHEA-COMP:9699"/>
        <dbReference type="Rhea" id="RHEA-COMP:10636"/>
        <dbReference type="Rhea" id="RHEA-COMP:10637"/>
        <dbReference type="ChEBI" id="CHEBI:78442"/>
        <dbReference type="ChEBI" id="CHEBI:78531"/>
        <dbReference type="ChEBI" id="CHEBI:78597"/>
        <dbReference type="ChEBI" id="CHEBI:83561"/>
        <dbReference type="EC" id="2.3.2.6"/>
    </reaction>
</comment>
<evidence type="ECO:0000256" key="11">
    <source>
        <dbReference type="ARBA" id="ARBA00074372"/>
    </source>
</evidence>
<dbReference type="EMBL" id="CP154858">
    <property type="protein sequence ID" value="XDT72862.1"/>
    <property type="molecule type" value="Genomic_DNA"/>
</dbReference>
<evidence type="ECO:0000256" key="13">
    <source>
        <dbReference type="ARBA" id="ARBA00077165"/>
    </source>
</evidence>
<protein>
    <recommendedName>
        <fullName evidence="11 15">Leucyl/phenylalanyl-tRNA--protein transferase</fullName>
        <ecNumber evidence="10 15">2.3.2.6</ecNumber>
    </recommendedName>
    <alternativeName>
        <fullName evidence="12 15">L/F-transferase</fullName>
    </alternativeName>
    <alternativeName>
        <fullName evidence="13 15">Leucyltransferase</fullName>
    </alternativeName>
    <alternativeName>
        <fullName evidence="14 15">Phenyalanyltransferase</fullName>
    </alternativeName>
</protein>
<evidence type="ECO:0000256" key="14">
    <source>
        <dbReference type="ARBA" id="ARBA00083640"/>
    </source>
</evidence>
<keyword evidence="2 15" id="KW-0963">Cytoplasm</keyword>
<name>A0AB39UWZ5_9GAMM</name>
<gene>
    <name evidence="15 16" type="primary">aat</name>
    <name evidence="16" type="ORF">AAIA72_02425</name>
</gene>
<dbReference type="GO" id="GO:0005737">
    <property type="term" value="C:cytoplasm"/>
    <property type="evidence" value="ECO:0007669"/>
    <property type="project" value="UniProtKB-SubCell"/>
</dbReference>
<reference evidence="16" key="1">
    <citation type="submission" date="2024-05" db="EMBL/GenBank/DDBJ databases">
        <title>Genome sequencing of novel strain.</title>
        <authorList>
            <person name="Ganbat D."/>
            <person name="Ganbat S."/>
            <person name="Lee S.-J."/>
        </authorList>
    </citation>
    <scope>NUCLEOTIDE SEQUENCE</scope>
    <source>
        <strain evidence="16">SMD15-11</strain>
    </source>
</reference>
<evidence type="ECO:0000313" key="16">
    <source>
        <dbReference type="EMBL" id="XDT72862.1"/>
    </source>
</evidence>
<evidence type="ECO:0000256" key="15">
    <source>
        <dbReference type="HAMAP-Rule" id="MF_00688"/>
    </source>
</evidence>
<dbReference type="Gene3D" id="3.30.70.3550">
    <property type="entry name" value="Leucyl/phenylalanyl-tRNA-protein transferase, N-terminal domain"/>
    <property type="match status" value="1"/>
</dbReference>